<dbReference type="OrthoDB" id="125160at2759"/>
<comment type="caution">
    <text evidence="1">The sequence shown here is derived from an EMBL/GenBank/DDBJ whole genome shotgun (WGS) entry which is preliminary data.</text>
</comment>
<organism evidence="1 2">
    <name type="scientific">Phytophthora palmivora</name>
    <dbReference type="NCBI Taxonomy" id="4796"/>
    <lineage>
        <taxon>Eukaryota</taxon>
        <taxon>Sar</taxon>
        <taxon>Stramenopiles</taxon>
        <taxon>Oomycota</taxon>
        <taxon>Peronosporomycetes</taxon>
        <taxon>Peronosporales</taxon>
        <taxon>Peronosporaceae</taxon>
        <taxon>Phytophthora</taxon>
    </lineage>
</organism>
<reference evidence="1 2" key="1">
    <citation type="journal article" date="2017" name="Genome Biol. Evol.">
        <title>Phytophthora megakarya and P. palmivora, closely related causal agents of cacao black pod rot, underwent increases in genome sizes and gene numbers by different mechanisms.</title>
        <authorList>
            <person name="Ali S.S."/>
            <person name="Shao J."/>
            <person name="Lary D.J."/>
            <person name="Kronmiller B."/>
            <person name="Shen D."/>
            <person name="Strem M.D."/>
            <person name="Amoako-Attah I."/>
            <person name="Akrofi A.Y."/>
            <person name="Begoude B.A."/>
            <person name="Ten Hoopen G.M."/>
            <person name="Coulibaly K."/>
            <person name="Kebe B.I."/>
            <person name="Melnick R.L."/>
            <person name="Guiltinan M.J."/>
            <person name="Tyler B.M."/>
            <person name="Meinhardt L.W."/>
            <person name="Bailey B.A."/>
        </authorList>
    </citation>
    <scope>NUCLEOTIDE SEQUENCE [LARGE SCALE GENOMIC DNA]</scope>
    <source>
        <strain evidence="2">sbr112.9</strain>
    </source>
</reference>
<dbReference type="Proteomes" id="UP000237271">
    <property type="component" value="Unassembled WGS sequence"/>
</dbReference>
<sequence length="148" mass="16581">MAIGELQLPGADDLYSGTHGVTKIGSSIWQVTTGNVLYFLPKSLGCTLPPRPMMHPRDAENIRKKQLEAQAKDPRKAVQPHAEIVAKLERVKPIKPYEIVHVIGLLTARTLCSHTDALDKHWATREDGAVPRGTFGRYMKRDRFRTVT</sequence>
<dbReference type="EMBL" id="NCKW01016872">
    <property type="protein sequence ID" value="POM60426.1"/>
    <property type="molecule type" value="Genomic_DNA"/>
</dbReference>
<proteinExistence type="predicted"/>
<gene>
    <name evidence="1" type="ORF">PHPALM_30724</name>
</gene>
<name>A0A2P4X4F6_9STRA</name>
<evidence type="ECO:0000313" key="2">
    <source>
        <dbReference type="Proteomes" id="UP000237271"/>
    </source>
</evidence>
<accession>A0A2P4X4F6</accession>
<keyword evidence="2" id="KW-1185">Reference proteome</keyword>
<evidence type="ECO:0008006" key="3">
    <source>
        <dbReference type="Google" id="ProtNLM"/>
    </source>
</evidence>
<dbReference type="AlphaFoldDB" id="A0A2P4X4F6"/>
<protein>
    <recommendedName>
        <fullName evidence="3">PiggyBac transposable element-derived protein domain-containing protein</fullName>
    </recommendedName>
</protein>
<evidence type="ECO:0000313" key="1">
    <source>
        <dbReference type="EMBL" id="POM60426.1"/>
    </source>
</evidence>